<evidence type="ECO:0000313" key="2">
    <source>
        <dbReference type="Proteomes" id="UP000295212"/>
    </source>
</evidence>
<dbReference type="RefSeq" id="WP_279512915.1">
    <property type="nucleotide sequence ID" value="NZ_SNZJ01000002.1"/>
</dbReference>
<organism evidence="1 2">
    <name type="scientific">Halomonas ventosae</name>
    <dbReference type="NCBI Taxonomy" id="229007"/>
    <lineage>
        <taxon>Bacteria</taxon>
        <taxon>Pseudomonadati</taxon>
        <taxon>Pseudomonadota</taxon>
        <taxon>Gammaproteobacteria</taxon>
        <taxon>Oceanospirillales</taxon>
        <taxon>Halomonadaceae</taxon>
        <taxon>Halomonas</taxon>
    </lineage>
</organism>
<accession>A0A4R6ZVW8</accession>
<dbReference type="EMBL" id="SNZJ01000002">
    <property type="protein sequence ID" value="TDR57013.1"/>
    <property type="molecule type" value="Genomic_DNA"/>
</dbReference>
<dbReference type="Proteomes" id="UP000295212">
    <property type="component" value="Unassembled WGS sequence"/>
</dbReference>
<protein>
    <submittedName>
        <fullName evidence="1">Uncharacterized protein</fullName>
    </submittedName>
</protein>
<evidence type="ECO:0000313" key="1">
    <source>
        <dbReference type="EMBL" id="TDR57013.1"/>
    </source>
</evidence>
<proteinExistence type="predicted"/>
<gene>
    <name evidence="1" type="ORF">DFP85_102191</name>
</gene>
<reference evidence="1 2" key="1">
    <citation type="submission" date="2019-03" db="EMBL/GenBank/DDBJ databases">
        <title>Genomic Encyclopedia of Type Strains, Phase III (KMG-III): the genomes of soil and plant-associated and newly described type strains.</title>
        <authorList>
            <person name="Whitman W."/>
        </authorList>
    </citation>
    <scope>NUCLEOTIDE SEQUENCE [LARGE SCALE GENOMIC DNA]</scope>
    <source>
        <strain evidence="1 2">CECT 5797</strain>
    </source>
</reference>
<name>A0A4R6ZVW8_9GAMM</name>
<dbReference type="AlphaFoldDB" id="A0A4R6ZVW8"/>
<comment type="caution">
    <text evidence="1">The sequence shown here is derived from an EMBL/GenBank/DDBJ whole genome shotgun (WGS) entry which is preliminary data.</text>
</comment>
<sequence length="44" mass="4894">MPTIAHFQDLRRLARYGARDIHDADPHCLCHGTPFMAGADRMGA</sequence>